<dbReference type="AlphaFoldDB" id="A0A399G081"/>
<evidence type="ECO:0000256" key="2">
    <source>
        <dbReference type="ARBA" id="ARBA00022485"/>
    </source>
</evidence>
<dbReference type="PROSITE" id="PS01155">
    <property type="entry name" value="ENDONUCLEASE_III_2"/>
    <property type="match status" value="1"/>
</dbReference>
<keyword evidence="7 12" id="KW-0411">Iron-sulfur</keyword>
<feature type="domain" description="HhH-GPD" evidence="13">
    <location>
        <begin position="38"/>
        <end position="186"/>
    </location>
</feature>
<proteinExistence type="inferred from homology"/>
<dbReference type="InterPro" id="IPR004035">
    <property type="entry name" value="Endouclease-III_FeS-bd_BS"/>
</dbReference>
<comment type="caution">
    <text evidence="14">The sequence shown here is derived from an EMBL/GenBank/DDBJ whole genome shotgun (WGS) entry which is preliminary data.</text>
</comment>
<feature type="binding site" evidence="12">
    <location>
        <position position="188"/>
    </location>
    <ligand>
        <name>[4Fe-4S] cluster</name>
        <dbReference type="ChEBI" id="CHEBI:49883"/>
    </ligand>
</feature>
<dbReference type="PANTHER" id="PTHR10359">
    <property type="entry name" value="A/G-SPECIFIC ADENINE GLYCOSYLASE/ENDONUCLEASE III"/>
    <property type="match status" value="1"/>
</dbReference>
<dbReference type="Pfam" id="PF10576">
    <property type="entry name" value="EndIII_4Fe-2S"/>
    <property type="match status" value="1"/>
</dbReference>
<evidence type="ECO:0000256" key="1">
    <source>
        <dbReference type="ARBA" id="ARBA00008343"/>
    </source>
</evidence>
<keyword evidence="8 12" id="KW-0238">DNA-binding</keyword>
<keyword evidence="3 12" id="KW-0479">Metal-binding</keyword>
<keyword evidence="4 12" id="KW-0227">DNA damage</keyword>
<dbReference type="InterPro" id="IPR003265">
    <property type="entry name" value="HhH-GPD_domain"/>
</dbReference>
<feature type="binding site" evidence="12">
    <location>
        <position position="204"/>
    </location>
    <ligand>
        <name>[4Fe-4S] cluster</name>
        <dbReference type="ChEBI" id="CHEBI:49883"/>
    </ligand>
</feature>
<evidence type="ECO:0000256" key="10">
    <source>
        <dbReference type="ARBA" id="ARBA00023239"/>
    </source>
</evidence>
<reference evidence="14 15" key="1">
    <citation type="submission" date="2018-08" db="EMBL/GenBank/DDBJ databases">
        <title>Draft genome of candidate division NPL-UPA2 bacterium Unc8 that adapted to ultra-basic serpentinizing groundwater.</title>
        <authorList>
            <person name="Ishii S."/>
            <person name="Suzuki S."/>
            <person name="Nealson K.H."/>
        </authorList>
    </citation>
    <scope>NUCLEOTIDE SEQUENCE [LARGE SCALE GENOMIC DNA]</scope>
    <source>
        <strain evidence="14">Unc8</strain>
    </source>
</reference>
<keyword evidence="14" id="KW-0255">Endonuclease</keyword>
<name>A0A399G081_UNCN2</name>
<comment type="function">
    <text evidence="12">DNA repair enzyme that has both DNA N-glycosylase activity and AP-lyase activity. The DNA N-glycosylase activity releases various damaged pyrimidines from DNA by cleaving the N-glycosidic bond, leaving an AP (apurinic/apyrimidinic) site. The AP-lyase activity cleaves the phosphodiester bond 3' to the AP site by a beta-elimination, leaving a 3'-terminal unsaturated sugar and a product with a terminal 5'-phosphate.</text>
</comment>
<dbReference type="HAMAP" id="MF_00942">
    <property type="entry name" value="Nth"/>
    <property type="match status" value="1"/>
</dbReference>
<evidence type="ECO:0000256" key="7">
    <source>
        <dbReference type="ARBA" id="ARBA00023014"/>
    </source>
</evidence>
<keyword evidence="11 12" id="KW-0326">Glycosidase</keyword>
<dbReference type="GO" id="GO:0046872">
    <property type="term" value="F:metal ion binding"/>
    <property type="evidence" value="ECO:0007669"/>
    <property type="project" value="UniProtKB-KW"/>
</dbReference>
<evidence type="ECO:0000313" key="14">
    <source>
        <dbReference type="EMBL" id="RII01109.1"/>
    </source>
</evidence>
<evidence type="ECO:0000256" key="6">
    <source>
        <dbReference type="ARBA" id="ARBA00023004"/>
    </source>
</evidence>
<keyword evidence="2 12" id="KW-0004">4Fe-4S</keyword>
<dbReference type="InterPro" id="IPR003651">
    <property type="entry name" value="Endonuclease3_FeS-loop_motif"/>
</dbReference>
<dbReference type="FunFam" id="1.10.340.30:FF:000001">
    <property type="entry name" value="Endonuclease III"/>
    <property type="match status" value="1"/>
</dbReference>
<dbReference type="PROSITE" id="PS00764">
    <property type="entry name" value="ENDONUCLEASE_III_1"/>
    <property type="match status" value="1"/>
</dbReference>
<feature type="binding site" evidence="12">
    <location>
        <position position="195"/>
    </location>
    <ligand>
        <name>[4Fe-4S] cluster</name>
        <dbReference type="ChEBI" id="CHEBI:49883"/>
    </ligand>
</feature>
<evidence type="ECO:0000256" key="8">
    <source>
        <dbReference type="ARBA" id="ARBA00023125"/>
    </source>
</evidence>
<evidence type="ECO:0000259" key="13">
    <source>
        <dbReference type="SMART" id="SM00478"/>
    </source>
</evidence>
<comment type="similarity">
    <text evidence="1 12">Belongs to the Nth/MutY family.</text>
</comment>
<dbReference type="InterPro" id="IPR005759">
    <property type="entry name" value="Nth"/>
</dbReference>
<dbReference type="Gene3D" id="1.10.340.30">
    <property type="entry name" value="Hypothetical protein, domain 2"/>
    <property type="match status" value="1"/>
</dbReference>
<dbReference type="InterPro" id="IPR004036">
    <property type="entry name" value="Endonuclease-III-like_CS2"/>
</dbReference>
<evidence type="ECO:0000256" key="9">
    <source>
        <dbReference type="ARBA" id="ARBA00023204"/>
    </source>
</evidence>
<dbReference type="GO" id="GO:0003677">
    <property type="term" value="F:DNA binding"/>
    <property type="evidence" value="ECO:0007669"/>
    <property type="project" value="UniProtKB-UniRule"/>
</dbReference>
<evidence type="ECO:0000256" key="12">
    <source>
        <dbReference type="HAMAP-Rule" id="MF_00942"/>
    </source>
</evidence>
<protein>
    <recommendedName>
        <fullName evidence="12">Endonuclease III</fullName>
        <ecNumber evidence="12">4.2.99.18</ecNumber>
    </recommendedName>
    <alternativeName>
        <fullName evidence="12">DNA-(apurinic or apyrimidinic site) lyase</fullName>
    </alternativeName>
</protein>
<dbReference type="SMART" id="SM00478">
    <property type="entry name" value="ENDO3c"/>
    <property type="match status" value="1"/>
</dbReference>
<dbReference type="InterPro" id="IPR011257">
    <property type="entry name" value="DNA_glycosylase"/>
</dbReference>
<dbReference type="GO" id="GO:0019104">
    <property type="term" value="F:DNA N-glycosylase activity"/>
    <property type="evidence" value="ECO:0007669"/>
    <property type="project" value="UniProtKB-UniRule"/>
</dbReference>
<organism evidence="14 15">
    <name type="scientific">candidate division NPL-UPA2 bacterium Unc8</name>
    <dbReference type="NCBI Taxonomy" id="1980939"/>
    <lineage>
        <taxon>Bacteria</taxon>
    </lineage>
</organism>
<accession>A0A399G081</accession>
<evidence type="ECO:0000256" key="3">
    <source>
        <dbReference type="ARBA" id="ARBA00022723"/>
    </source>
</evidence>
<dbReference type="CDD" id="cd00056">
    <property type="entry name" value="ENDO3c"/>
    <property type="match status" value="1"/>
</dbReference>
<gene>
    <name evidence="12 14" type="primary">nth</name>
    <name evidence="14" type="ORF">B9J77_00820</name>
</gene>
<dbReference type="Gene3D" id="1.10.1670.10">
    <property type="entry name" value="Helix-hairpin-Helix base-excision DNA repair enzymes (C-terminal)"/>
    <property type="match status" value="1"/>
</dbReference>
<keyword evidence="6 12" id="KW-0408">Iron</keyword>
<dbReference type="PIRSF" id="PIRSF001435">
    <property type="entry name" value="Nth"/>
    <property type="match status" value="1"/>
</dbReference>
<dbReference type="Pfam" id="PF00730">
    <property type="entry name" value="HhH-GPD"/>
    <property type="match status" value="1"/>
</dbReference>
<keyword evidence="9 12" id="KW-0234">DNA repair</keyword>
<comment type="cofactor">
    <cofactor evidence="12">
        <name>[4Fe-4S] cluster</name>
        <dbReference type="ChEBI" id="CHEBI:49883"/>
    </cofactor>
    <text evidence="12">Binds 1 [4Fe-4S] cluster.</text>
</comment>
<evidence type="ECO:0000256" key="5">
    <source>
        <dbReference type="ARBA" id="ARBA00022801"/>
    </source>
</evidence>
<comment type="catalytic activity">
    <reaction evidence="12">
        <text>2'-deoxyribonucleotide-(2'-deoxyribose 5'-phosphate)-2'-deoxyribonucleotide-DNA = a 3'-end 2'-deoxyribonucleotide-(2,3-dehydro-2,3-deoxyribose 5'-phosphate)-DNA + a 5'-end 5'-phospho-2'-deoxyribonucleoside-DNA + H(+)</text>
        <dbReference type="Rhea" id="RHEA:66592"/>
        <dbReference type="Rhea" id="RHEA-COMP:13180"/>
        <dbReference type="Rhea" id="RHEA-COMP:16897"/>
        <dbReference type="Rhea" id="RHEA-COMP:17067"/>
        <dbReference type="ChEBI" id="CHEBI:15378"/>
        <dbReference type="ChEBI" id="CHEBI:136412"/>
        <dbReference type="ChEBI" id="CHEBI:157695"/>
        <dbReference type="ChEBI" id="CHEBI:167181"/>
        <dbReference type="EC" id="4.2.99.18"/>
    </reaction>
</comment>
<dbReference type="NCBIfam" id="TIGR01083">
    <property type="entry name" value="nth"/>
    <property type="match status" value="1"/>
</dbReference>
<evidence type="ECO:0000256" key="11">
    <source>
        <dbReference type="ARBA" id="ARBA00023295"/>
    </source>
</evidence>
<dbReference type="InterPro" id="IPR023170">
    <property type="entry name" value="HhH_base_excis_C"/>
</dbReference>
<dbReference type="GO" id="GO:0051539">
    <property type="term" value="F:4 iron, 4 sulfur cluster binding"/>
    <property type="evidence" value="ECO:0007669"/>
    <property type="project" value="UniProtKB-UniRule"/>
</dbReference>
<dbReference type="EMBL" id="NDHY01000001">
    <property type="protein sequence ID" value="RII01109.1"/>
    <property type="molecule type" value="Genomic_DNA"/>
</dbReference>
<keyword evidence="14" id="KW-0540">Nuclease</keyword>
<keyword evidence="10 12" id="KW-0456">Lyase</keyword>
<dbReference type="GO" id="GO:0006285">
    <property type="term" value="P:base-excision repair, AP site formation"/>
    <property type="evidence" value="ECO:0007669"/>
    <property type="project" value="TreeGrafter"/>
</dbReference>
<sequence length="211" mass="24055">MLQEKIAKIIKILRKTYPESRTALHYETPLQILVATILAAQCTDERVNKITPHLFSKYKTVFDFAEAKQSILEREIRTAGFYRNKAKNIIAAAKKIVESFNGNVPQSMNELVALPGVARKTANIVLSSSFKKTEGIAVDTHVKRLSRRMGLSKEKNPDKIEQDLMRIVPKKDWIDFNYMFVDHGRKACRARKPLCQECEVKHLCSATPNLP</sequence>
<dbReference type="SUPFAM" id="SSF48150">
    <property type="entry name" value="DNA-glycosylase"/>
    <property type="match status" value="1"/>
</dbReference>
<dbReference type="PANTHER" id="PTHR10359:SF18">
    <property type="entry name" value="ENDONUCLEASE III"/>
    <property type="match status" value="1"/>
</dbReference>
<evidence type="ECO:0000256" key="4">
    <source>
        <dbReference type="ARBA" id="ARBA00022763"/>
    </source>
</evidence>
<evidence type="ECO:0000313" key="15">
    <source>
        <dbReference type="Proteomes" id="UP000266287"/>
    </source>
</evidence>
<dbReference type="EC" id="4.2.99.18" evidence="12"/>
<dbReference type="Proteomes" id="UP000266287">
    <property type="component" value="Unassembled WGS sequence"/>
</dbReference>
<keyword evidence="5 12" id="KW-0378">Hydrolase</keyword>
<feature type="binding site" evidence="12">
    <location>
        <position position="198"/>
    </location>
    <ligand>
        <name>[4Fe-4S] cluster</name>
        <dbReference type="ChEBI" id="CHEBI:49883"/>
    </ligand>
</feature>
<dbReference type="GO" id="GO:0140078">
    <property type="term" value="F:class I DNA-(apurinic or apyrimidinic site) endonuclease activity"/>
    <property type="evidence" value="ECO:0007669"/>
    <property type="project" value="UniProtKB-EC"/>
</dbReference>
<dbReference type="FunFam" id="1.10.1670.10:FF:000001">
    <property type="entry name" value="Endonuclease III"/>
    <property type="match status" value="1"/>
</dbReference>